<protein>
    <submittedName>
        <fullName evidence="8">Unannotated protein</fullName>
    </submittedName>
</protein>
<dbReference type="AlphaFoldDB" id="A0A6J7QW11"/>
<feature type="transmembrane region" description="Helical" evidence="5">
    <location>
        <begin position="261"/>
        <end position="283"/>
    </location>
</feature>
<evidence type="ECO:0000256" key="1">
    <source>
        <dbReference type="ARBA" id="ARBA00004141"/>
    </source>
</evidence>
<feature type="transmembrane region" description="Helical" evidence="5">
    <location>
        <begin position="172"/>
        <end position="193"/>
    </location>
</feature>
<dbReference type="InterPro" id="IPR001694">
    <property type="entry name" value="NADH_UbQ_OxRdtase_su1/FPO"/>
</dbReference>
<accession>A0A6J7QW11</accession>
<evidence type="ECO:0000256" key="2">
    <source>
        <dbReference type="ARBA" id="ARBA00022692"/>
    </source>
</evidence>
<dbReference type="PANTHER" id="PTHR11432:SF3">
    <property type="entry name" value="NADH-UBIQUINONE OXIDOREDUCTASE CHAIN 1"/>
    <property type="match status" value="1"/>
</dbReference>
<evidence type="ECO:0000256" key="4">
    <source>
        <dbReference type="ARBA" id="ARBA00023136"/>
    </source>
</evidence>
<evidence type="ECO:0000256" key="3">
    <source>
        <dbReference type="ARBA" id="ARBA00022989"/>
    </source>
</evidence>
<dbReference type="PANTHER" id="PTHR11432">
    <property type="entry name" value="NADH DEHYDROGENASE SUBUNIT 1"/>
    <property type="match status" value="1"/>
</dbReference>
<comment type="subcellular location">
    <subcellularLocation>
        <location evidence="1">Membrane</location>
        <topology evidence="1">Multi-pass membrane protein</topology>
    </subcellularLocation>
</comment>
<evidence type="ECO:0000256" key="5">
    <source>
        <dbReference type="SAM" id="Phobius"/>
    </source>
</evidence>
<dbReference type="EMBL" id="CAFBPQ010000015">
    <property type="protein sequence ID" value="CAB5021145.1"/>
    <property type="molecule type" value="Genomic_DNA"/>
</dbReference>
<dbReference type="GO" id="GO:0016020">
    <property type="term" value="C:membrane"/>
    <property type="evidence" value="ECO:0007669"/>
    <property type="project" value="UniProtKB-SubCell"/>
</dbReference>
<evidence type="ECO:0000313" key="8">
    <source>
        <dbReference type="EMBL" id="CAB5021145.1"/>
    </source>
</evidence>
<feature type="transmembrane region" description="Helical" evidence="5">
    <location>
        <begin position="213"/>
        <end position="231"/>
    </location>
</feature>
<feature type="transmembrane region" description="Helical" evidence="5">
    <location>
        <begin position="91"/>
        <end position="112"/>
    </location>
</feature>
<dbReference type="EMBL" id="CAFBOF010000014">
    <property type="protein sequence ID" value="CAB4976343.1"/>
    <property type="molecule type" value="Genomic_DNA"/>
</dbReference>
<dbReference type="PROSITE" id="PS00668">
    <property type="entry name" value="COMPLEX1_ND1_2"/>
    <property type="match status" value="1"/>
</dbReference>
<feature type="transmembrane region" description="Helical" evidence="5">
    <location>
        <begin position="366"/>
        <end position="390"/>
    </location>
</feature>
<feature type="transmembrane region" description="Helical" evidence="5">
    <location>
        <begin position="132"/>
        <end position="151"/>
    </location>
</feature>
<dbReference type="HAMAP" id="MF_01350">
    <property type="entry name" value="NDH1_NuoH"/>
    <property type="match status" value="1"/>
</dbReference>
<dbReference type="Pfam" id="PF00146">
    <property type="entry name" value="NADHdh"/>
    <property type="match status" value="1"/>
</dbReference>
<dbReference type="InterPro" id="IPR018086">
    <property type="entry name" value="NADH_UbQ_OxRdtase_su1_CS"/>
</dbReference>
<feature type="transmembrane region" description="Helical" evidence="5">
    <location>
        <begin position="303"/>
        <end position="322"/>
    </location>
</feature>
<reference evidence="8" key="1">
    <citation type="submission" date="2020-05" db="EMBL/GenBank/DDBJ databases">
        <authorList>
            <person name="Chiriac C."/>
            <person name="Salcher M."/>
            <person name="Ghai R."/>
            <person name="Kavagutti S V."/>
        </authorList>
    </citation>
    <scope>NUCLEOTIDE SEQUENCE</scope>
</reference>
<feature type="transmembrane region" description="Helical" evidence="5">
    <location>
        <begin position="20"/>
        <end position="44"/>
    </location>
</feature>
<keyword evidence="3 5" id="KW-1133">Transmembrane helix</keyword>
<keyword evidence="2 5" id="KW-0812">Transmembrane</keyword>
<dbReference type="EMBL" id="CAEZYK010000153">
    <property type="protein sequence ID" value="CAB4737309.1"/>
    <property type="molecule type" value="Genomic_DNA"/>
</dbReference>
<evidence type="ECO:0000313" key="7">
    <source>
        <dbReference type="EMBL" id="CAB4976343.1"/>
    </source>
</evidence>
<evidence type="ECO:0000313" key="6">
    <source>
        <dbReference type="EMBL" id="CAB4737309.1"/>
    </source>
</evidence>
<dbReference type="PROSITE" id="PS00667">
    <property type="entry name" value="COMPLEX1_ND1_1"/>
    <property type="match status" value="1"/>
</dbReference>
<name>A0A6J7QW11_9ZZZZ</name>
<sequence length="400" mass="43845">MIRLFAADPLLTGDIDLTVLLIVIVKTLIIFVMLLVGVMLYIWAMRKVIADMQNRIGPQKAGPFGILQSLADGVKLFFKEQSEPAGSDHRVYLLAPYLSIIPAFLAFAIVPIGGTVSIAGHMTELQLADPAIGVLFLLAMSGIGLYGMMLAGWSSGSKYPLIGSVRASAQMLSYEAALGLAIVGVLVHSGTLSTRAIVNQQAWTGAGSIFTDWYWLPAIGAFVIFLIAALAETNHPPFDLVEAEQELTGGFNTEYTGIRFALFYLAEFMNVITMSAIAVTLFLGGPNGPGLGFVASDSWINTWFMPIFWFFLKLMVLLYATVWVRASLPRMRYDRLMDFSWKVLIESAFLWAMATGAIVVGRNEGWNLWILTPAVALGAFLIYFVLMACVPSDKELEEIR</sequence>
<dbReference type="GO" id="GO:0009060">
    <property type="term" value="P:aerobic respiration"/>
    <property type="evidence" value="ECO:0007669"/>
    <property type="project" value="TreeGrafter"/>
</dbReference>
<dbReference type="GO" id="GO:0003954">
    <property type="term" value="F:NADH dehydrogenase activity"/>
    <property type="evidence" value="ECO:0007669"/>
    <property type="project" value="TreeGrafter"/>
</dbReference>
<proteinExistence type="inferred from homology"/>
<gene>
    <name evidence="6" type="ORF">UFOPK2683_01658</name>
    <name evidence="7" type="ORF">UFOPK3897_00833</name>
    <name evidence="8" type="ORF">UFOPK4121_00666</name>
</gene>
<organism evidence="8">
    <name type="scientific">freshwater metagenome</name>
    <dbReference type="NCBI Taxonomy" id="449393"/>
    <lineage>
        <taxon>unclassified sequences</taxon>
        <taxon>metagenomes</taxon>
        <taxon>ecological metagenomes</taxon>
    </lineage>
</organism>
<feature type="transmembrane region" description="Helical" evidence="5">
    <location>
        <begin position="343"/>
        <end position="360"/>
    </location>
</feature>
<keyword evidence="4 5" id="KW-0472">Membrane</keyword>